<name>A0A016UTQ1_9BILA</name>
<gene>
    <name evidence="2" type="primary">Acey_s0029.g1919</name>
    <name evidence="2" type="ORF">Y032_0029g1919</name>
</gene>
<reference evidence="3" key="1">
    <citation type="journal article" date="2015" name="Nat. Genet.">
        <title>The genome and transcriptome of the zoonotic hookworm Ancylostoma ceylanicum identify infection-specific gene families.</title>
        <authorList>
            <person name="Schwarz E.M."/>
            <person name="Hu Y."/>
            <person name="Antoshechkin I."/>
            <person name="Miller M.M."/>
            <person name="Sternberg P.W."/>
            <person name="Aroian R.V."/>
        </authorList>
    </citation>
    <scope>NUCLEOTIDE SEQUENCE</scope>
    <source>
        <strain evidence="3">HY135</strain>
    </source>
</reference>
<proteinExistence type="predicted"/>
<dbReference type="AlphaFoldDB" id="A0A016UTQ1"/>
<evidence type="ECO:0000313" key="3">
    <source>
        <dbReference type="Proteomes" id="UP000024635"/>
    </source>
</evidence>
<feature type="region of interest" description="Disordered" evidence="1">
    <location>
        <begin position="1"/>
        <end position="78"/>
    </location>
</feature>
<keyword evidence="3" id="KW-1185">Reference proteome</keyword>
<comment type="caution">
    <text evidence="2">The sequence shown here is derived from an EMBL/GenBank/DDBJ whole genome shotgun (WGS) entry which is preliminary data.</text>
</comment>
<dbReference type="EMBL" id="JARK01001365">
    <property type="protein sequence ID" value="EYC17863.1"/>
    <property type="molecule type" value="Genomic_DNA"/>
</dbReference>
<accession>A0A016UTQ1</accession>
<organism evidence="2 3">
    <name type="scientific">Ancylostoma ceylanicum</name>
    <dbReference type="NCBI Taxonomy" id="53326"/>
    <lineage>
        <taxon>Eukaryota</taxon>
        <taxon>Metazoa</taxon>
        <taxon>Ecdysozoa</taxon>
        <taxon>Nematoda</taxon>
        <taxon>Chromadorea</taxon>
        <taxon>Rhabditida</taxon>
        <taxon>Rhabditina</taxon>
        <taxon>Rhabditomorpha</taxon>
        <taxon>Strongyloidea</taxon>
        <taxon>Ancylostomatidae</taxon>
        <taxon>Ancylostomatinae</taxon>
        <taxon>Ancylostoma</taxon>
    </lineage>
</organism>
<dbReference type="Proteomes" id="UP000024635">
    <property type="component" value="Unassembled WGS sequence"/>
</dbReference>
<evidence type="ECO:0000313" key="2">
    <source>
        <dbReference type="EMBL" id="EYC17863.1"/>
    </source>
</evidence>
<feature type="compositionally biased region" description="Basic residues" evidence="1">
    <location>
        <begin position="39"/>
        <end position="53"/>
    </location>
</feature>
<sequence length="158" mass="18057">MSEEPSDRALLEQMERELLRESPPPDKPSTEGPTEDTRRRRTRGRRSRNRCQRCRHESSGSSRSIFSPSSGSSENSDMTWTWGWKMTKKKTTPLICTEEQKKQEEASPLCSVHELTSPLEEPRVPKRIEFACSIREASDIAGLEKKVAGTSQNFRKTC</sequence>
<feature type="compositionally biased region" description="Low complexity" evidence="1">
    <location>
        <begin position="59"/>
        <end position="78"/>
    </location>
</feature>
<feature type="compositionally biased region" description="Basic and acidic residues" evidence="1">
    <location>
        <begin position="1"/>
        <end position="24"/>
    </location>
</feature>
<protein>
    <submittedName>
        <fullName evidence="2">Uncharacterized protein</fullName>
    </submittedName>
</protein>
<evidence type="ECO:0000256" key="1">
    <source>
        <dbReference type="SAM" id="MobiDB-lite"/>
    </source>
</evidence>